<feature type="transmembrane region" description="Helical" evidence="6">
    <location>
        <begin position="316"/>
        <end position="335"/>
    </location>
</feature>
<dbReference type="PANTHER" id="PTHR23502">
    <property type="entry name" value="MAJOR FACILITATOR SUPERFAMILY"/>
    <property type="match status" value="1"/>
</dbReference>
<evidence type="ECO:0000313" key="8">
    <source>
        <dbReference type="EMBL" id="KAE8263722.1"/>
    </source>
</evidence>
<name>A0A8X7N1H2_9BASI</name>
<feature type="transmembrane region" description="Helical" evidence="6">
    <location>
        <begin position="176"/>
        <end position="196"/>
    </location>
</feature>
<proteinExistence type="predicted"/>
<feature type="transmembrane region" description="Helical" evidence="6">
    <location>
        <begin position="88"/>
        <end position="107"/>
    </location>
</feature>
<feature type="compositionally biased region" description="Basic and acidic residues" evidence="5">
    <location>
        <begin position="225"/>
        <end position="234"/>
    </location>
</feature>
<dbReference type="InterPro" id="IPR011701">
    <property type="entry name" value="MFS"/>
</dbReference>
<dbReference type="PANTHER" id="PTHR23502:SF185">
    <property type="entry name" value="MAJOR FACILITATOR SUPERFAMILY (MFS) PROFILE DOMAIN-CONTAINING PROTEIN"/>
    <property type="match status" value="1"/>
</dbReference>
<evidence type="ECO:0000259" key="7">
    <source>
        <dbReference type="PROSITE" id="PS50850"/>
    </source>
</evidence>
<sequence>MFAATRHAPDPTQLSSRQKLLMLVTLCLAAYTTNIFAAAHLTSFPQIARSLDATVAEVANTIGIGVLGLGAGPLLWNPLSLASGQRTVLLLAWALYLPCLVWCAESTSFNSFAAARFFAGACASVAQTVPAAMISHVWTIEYRGTAIAAWTLAMIAGPGTAPLINAALNTKQKWTWMYWLLLILAGFVLVLIILFVPETQVAVATKSGLMVPTFAGVADEENGDVEKQEDRFTRPDPFGTHDTPSCPTSRPARRLGLVYYPWKEPLRFLKAVFRPIHQIIYFPITSLILWNGWVFCCALGGAVLLPEEFLRSPFSYTPVIIGTLFLAVLVGAIPGKFCESLPLLFHSLLKPVVKSRNTDEAVLSMNNVHPVGGWAADITVTSLTRRSKHGRQPELRMPALVIPISALFIGGILFGDGLQREKGWVESTVGLGLFYFGVASAQGVVQTYLVECDLPRAGSTITLHNLIKHVFGFAGPFFIPKWAVSHGIRTSFIIQGVITLGSGILLVVVLMIFGRRIRRAQGTA</sequence>
<reference evidence="8" key="2">
    <citation type="journal article" date="2019" name="IMA Fungus">
        <title>Genome sequencing and comparison of five Tilletia species to identify candidate genes for the detection of regulated species infecting wheat.</title>
        <authorList>
            <person name="Nguyen H.D.T."/>
            <person name="Sultana T."/>
            <person name="Kesanakurti P."/>
            <person name="Hambleton S."/>
        </authorList>
    </citation>
    <scope>NUCLEOTIDE SEQUENCE</scope>
    <source>
        <strain evidence="8">DAOMC 236422</strain>
    </source>
</reference>
<evidence type="ECO:0000256" key="3">
    <source>
        <dbReference type="ARBA" id="ARBA00022989"/>
    </source>
</evidence>
<dbReference type="AlphaFoldDB" id="A0A8X7N1H2"/>
<comment type="subcellular location">
    <subcellularLocation>
        <location evidence="1">Membrane</location>
        <topology evidence="1">Multi-pass membrane protein</topology>
    </subcellularLocation>
</comment>
<gene>
    <name evidence="8" type="ORF">A4X09_0g7156</name>
</gene>
<dbReference type="InterPro" id="IPR036259">
    <property type="entry name" value="MFS_trans_sf"/>
</dbReference>
<evidence type="ECO:0000256" key="6">
    <source>
        <dbReference type="SAM" id="Phobius"/>
    </source>
</evidence>
<evidence type="ECO:0000256" key="4">
    <source>
        <dbReference type="ARBA" id="ARBA00023136"/>
    </source>
</evidence>
<feature type="transmembrane region" description="Helical" evidence="6">
    <location>
        <begin position="395"/>
        <end position="415"/>
    </location>
</feature>
<dbReference type="Proteomes" id="UP000078113">
    <property type="component" value="Unassembled WGS sequence"/>
</dbReference>
<dbReference type="EMBL" id="LWDG02000617">
    <property type="protein sequence ID" value="KAE8263722.1"/>
    <property type="molecule type" value="Genomic_DNA"/>
</dbReference>
<dbReference type="Gene3D" id="1.20.1250.20">
    <property type="entry name" value="MFS general substrate transporter like domains"/>
    <property type="match status" value="1"/>
</dbReference>
<dbReference type="PROSITE" id="PS50850">
    <property type="entry name" value="MFS"/>
    <property type="match status" value="1"/>
</dbReference>
<evidence type="ECO:0000256" key="1">
    <source>
        <dbReference type="ARBA" id="ARBA00004141"/>
    </source>
</evidence>
<feature type="transmembrane region" description="Helical" evidence="6">
    <location>
        <begin position="492"/>
        <end position="513"/>
    </location>
</feature>
<evidence type="ECO:0000313" key="9">
    <source>
        <dbReference type="Proteomes" id="UP000078113"/>
    </source>
</evidence>
<organism evidence="8 9">
    <name type="scientific">Tilletia walkeri</name>
    <dbReference type="NCBI Taxonomy" id="117179"/>
    <lineage>
        <taxon>Eukaryota</taxon>
        <taxon>Fungi</taxon>
        <taxon>Dikarya</taxon>
        <taxon>Basidiomycota</taxon>
        <taxon>Ustilaginomycotina</taxon>
        <taxon>Exobasidiomycetes</taxon>
        <taxon>Tilletiales</taxon>
        <taxon>Tilletiaceae</taxon>
        <taxon>Tilletia</taxon>
    </lineage>
</organism>
<feature type="transmembrane region" description="Helical" evidence="6">
    <location>
        <begin position="20"/>
        <end position="38"/>
    </location>
</feature>
<accession>A0A8X7N1H2</accession>
<keyword evidence="3 6" id="KW-1133">Transmembrane helix</keyword>
<dbReference type="SUPFAM" id="SSF103473">
    <property type="entry name" value="MFS general substrate transporter"/>
    <property type="match status" value="1"/>
</dbReference>
<feature type="domain" description="Major facilitator superfamily (MFS) profile" evidence="7">
    <location>
        <begin position="18"/>
        <end position="524"/>
    </location>
</feature>
<dbReference type="GO" id="GO:0005886">
    <property type="term" value="C:plasma membrane"/>
    <property type="evidence" value="ECO:0007669"/>
    <property type="project" value="TreeGrafter"/>
</dbReference>
<feature type="region of interest" description="Disordered" evidence="5">
    <location>
        <begin position="225"/>
        <end position="247"/>
    </location>
</feature>
<keyword evidence="4 6" id="KW-0472">Membrane</keyword>
<dbReference type="GO" id="GO:0022857">
    <property type="term" value="F:transmembrane transporter activity"/>
    <property type="evidence" value="ECO:0007669"/>
    <property type="project" value="InterPro"/>
</dbReference>
<evidence type="ECO:0000256" key="2">
    <source>
        <dbReference type="ARBA" id="ARBA00022692"/>
    </source>
</evidence>
<evidence type="ECO:0000256" key="5">
    <source>
        <dbReference type="SAM" id="MobiDB-lite"/>
    </source>
</evidence>
<reference evidence="8" key="1">
    <citation type="submission" date="2016-04" db="EMBL/GenBank/DDBJ databases">
        <authorList>
            <person name="Nguyen H.D."/>
            <person name="Samba Siva P."/>
            <person name="Cullis J."/>
            <person name="Levesque C.A."/>
            <person name="Hambleton S."/>
        </authorList>
    </citation>
    <scope>NUCLEOTIDE SEQUENCE</scope>
    <source>
        <strain evidence="8">DAOMC 236422</strain>
    </source>
</reference>
<protein>
    <recommendedName>
        <fullName evidence="7">Major facilitator superfamily (MFS) profile domain-containing protein</fullName>
    </recommendedName>
</protein>
<feature type="transmembrane region" description="Helical" evidence="6">
    <location>
        <begin position="427"/>
        <end position="449"/>
    </location>
</feature>
<keyword evidence="9" id="KW-1185">Reference proteome</keyword>
<feature type="transmembrane region" description="Helical" evidence="6">
    <location>
        <begin position="146"/>
        <end position="164"/>
    </location>
</feature>
<feature type="transmembrane region" description="Helical" evidence="6">
    <location>
        <begin position="279"/>
        <end position="304"/>
    </location>
</feature>
<feature type="transmembrane region" description="Helical" evidence="6">
    <location>
        <begin position="58"/>
        <end position="76"/>
    </location>
</feature>
<keyword evidence="2 6" id="KW-0812">Transmembrane</keyword>
<dbReference type="InterPro" id="IPR020846">
    <property type="entry name" value="MFS_dom"/>
</dbReference>
<dbReference type="Pfam" id="PF07690">
    <property type="entry name" value="MFS_1"/>
    <property type="match status" value="1"/>
</dbReference>
<comment type="caution">
    <text evidence="8">The sequence shown here is derived from an EMBL/GenBank/DDBJ whole genome shotgun (WGS) entry which is preliminary data.</text>
</comment>